<keyword evidence="3" id="KW-0853">WD repeat</keyword>
<dbReference type="Proteomes" id="UP001430848">
    <property type="component" value="Unassembled WGS sequence"/>
</dbReference>
<dbReference type="Pfam" id="PF08596">
    <property type="entry name" value="Lgl_C"/>
    <property type="match status" value="1"/>
</dbReference>
<reference evidence="5 6" key="1">
    <citation type="submission" date="2024-02" db="EMBL/GenBank/DDBJ databases">
        <title>De novo assembly and annotation of 12 fungi associated with fruit tree decline syndrome in Ontario, Canada.</title>
        <authorList>
            <person name="Sulman M."/>
            <person name="Ellouze W."/>
            <person name="Ilyukhin E."/>
        </authorList>
    </citation>
    <scope>NUCLEOTIDE SEQUENCE [LARGE SCALE GENOMIC DNA]</scope>
    <source>
        <strain evidence="5 6">M169</strain>
    </source>
</reference>
<dbReference type="InterPro" id="IPR015943">
    <property type="entry name" value="WD40/YVTN_repeat-like_dom_sf"/>
</dbReference>
<dbReference type="Pfam" id="PF00400">
    <property type="entry name" value="WD40"/>
    <property type="match status" value="1"/>
</dbReference>
<comment type="caution">
    <text evidence="5">The sequence shown here is derived from an EMBL/GenBank/DDBJ whole genome shotgun (WGS) entry which is preliminary data.</text>
</comment>
<dbReference type="InterPro" id="IPR013905">
    <property type="entry name" value="Lgl_C_dom"/>
</dbReference>
<name>A0ABR1NWU3_DIAER</name>
<evidence type="ECO:0000313" key="6">
    <source>
        <dbReference type="Proteomes" id="UP001430848"/>
    </source>
</evidence>
<evidence type="ECO:0000313" key="5">
    <source>
        <dbReference type="EMBL" id="KAK7718270.1"/>
    </source>
</evidence>
<organism evidence="5 6">
    <name type="scientific">Diaporthe eres</name>
    <name type="common">Phomopsis oblonga</name>
    <dbReference type="NCBI Taxonomy" id="83184"/>
    <lineage>
        <taxon>Eukaryota</taxon>
        <taxon>Fungi</taxon>
        <taxon>Dikarya</taxon>
        <taxon>Ascomycota</taxon>
        <taxon>Pezizomycotina</taxon>
        <taxon>Sordariomycetes</taxon>
        <taxon>Sordariomycetidae</taxon>
        <taxon>Diaporthales</taxon>
        <taxon>Diaporthaceae</taxon>
        <taxon>Diaporthe</taxon>
        <taxon>Diaporthe eres species complex</taxon>
    </lineage>
</organism>
<accession>A0ABR1NWU3</accession>
<dbReference type="InterPro" id="IPR001680">
    <property type="entry name" value="WD40_rpt"/>
</dbReference>
<protein>
    <submittedName>
        <fullName evidence="5">Lethal(2) giant larvae sro7</fullName>
    </submittedName>
</protein>
<sequence length="985" mass="106364">MASFLRGKQAGMQKDLSASILPHLFVPDEQARFGINSQISCLAYDPVQSLLAVGTNESKFGNGQIYVFGQSRIQKYFQHNKPGSIRSLHFSANRLISLNTRGELTIWDLDTAKRIAGGPCGSGVVSVVTDPMLDWALIGQSSGEVSAYDLDRERLSPFRTPNFWREKDPKSTMAHLVSIQLHPRDIGKLLIAYTNGAVIYSFKQNQATKFFEYILPPGAPGGNSDNVDSLRRPRLLHAAWHPTGTFILTAHDDGSLVFWDPKDGRVIMARSLYETSVDQVTSSPPPPRLIQPFTKISWCCKENPDDTALLIAGGQAADEPQKGLTFLELGQTPVYATSSWQALGDHFKAKRQQVLPIPPGTDVTNYCLLPRSTPHFAGAQDPIAILATLSSGELITMSFPSGYPISPTNQLHPSLSFVHPFVTKVVVSTLDRGRWLGMMEKRSKGEDLLKGGAEAPKPRRRYEGRNIIQVAHADSTIRLWDLGHADEMENPMQLQVDLSRALDRFENVDVSAMHLAPNSGDFAAGTTSGDVVIYRWGGNHSYGQEDNKQLEGNPGGLVDISSRTEPSLKEGLQPFVLYETAQGPISALCVSDVGFVAVGSEGGGISIIDLRVPSVIFKASMGELAQKEKRSSFLRGHSSATATKDYPVVIEFGIMTLDDDNYSSIACFVGTAQGKVATFKLLPSGNSYSAKLAGVANLGDKVIAICPIQADTGRPAAATPEVMGGLRNGQHVNGVLVVATQNEARIFKPASSKGASKSFDDVLCDAAAVTEFELHGFALVATFGDGSARAFSLPGLKELAKAPLPMLDPTRSTSNIVASTGDIIGWAGPSELVIIPVWGTGKGKDALNNDDKLINPEAVIPPRPTISNVQWLSGTQYVSPTDLDLLIGGPDRPASKRMIAAAAEEARLARGAPSGSSSQAGAANQEGWGEYLQRQLNERTEKLNMMGDNMESLNDQSQGWADDVNKFMNKQKRNVVMGGLKSKFF</sequence>
<dbReference type="CDD" id="cd15873">
    <property type="entry name" value="R-SNARE_STXBP5_6"/>
    <property type="match status" value="1"/>
</dbReference>
<evidence type="ECO:0000256" key="2">
    <source>
        <dbReference type="ARBA" id="ARBA00022483"/>
    </source>
</evidence>
<comment type="similarity">
    <text evidence="1">Belongs to the WD repeat L(2)GL family.</text>
</comment>
<keyword evidence="6" id="KW-1185">Reference proteome</keyword>
<evidence type="ECO:0000256" key="1">
    <source>
        <dbReference type="ARBA" id="ARBA00008070"/>
    </source>
</evidence>
<feature type="repeat" description="WD" evidence="3">
    <location>
        <begin position="239"/>
        <end position="269"/>
    </location>
</feature>
<dbReference type="PANTHER" id="PTHR10241:SF25">
    <property type="entry name" value="TOMOSYN, ISOFORM C"/>
    <property type="match status" value="1"/>
</dbReference>
<dbReference type="EMBL" id="JAKNSF020000087">
    <property type="protein sequence ID" value="KAK7718270.1"/>
    <property type="molecule type" value="Genomic_DNA"/>
</dbReference>
<gene>
    <name evidence="5" type="primary">SRO7</name>
    <name evidence="5" type="ORF">SLS63_010443</name>
</gene>
<feature type="domain" description="Lethal giant larvae (Lgl)-like C-terminal" evidence="4">
    <location>
        <begin position="507"/>
        <end position="896"/>
    </location>
</feature>
<evidence type="ECO:0000256" key="3">
    <source>
        <dbReference type="PROSITE-ProRule" id="PRU00221"/>
    </source>
</evidence>
<dbReference type="Gene3D" id="2.130.10.10">
    <property type="entry name" value="YVTN repeat-like/Quinoprotein amine dehydrogenase"/>
    <property type="match status" value="2"/>
</dbReference>
<proteinExistence type="inferred from homology"/>
<evidence type="ECO:0000259" key="4">
    <source>
        <dbReference type="Pfam" id="PF08596"/>
    </source>
</evidence>
<dbReference type="PROSITE" id="PS50082">
    <property type="entry name" value="WD_REPEATS_2"/>
    <property type="match status" value="1"/>
</dbReference>
<dbReference type="PANTHER" id="PTHR10241">
    <property type="entry name" value="LETHAL 2 GIANT LARVAE PROTEIN"/>
    <property type="match status" value="1"/>
</dbReference>
<dbReference type="SMART" id="SM00320">
    <property type="entry name" value="WD40"/>
    <property type="match status" value="4"/>
</dbReference>
<keyword evidence="2" id="KW-0268">Exocytosis</keyword>
<dbReference type="InterPro" id="IPR036322">
    <property type="entry name" value="WD40_repeat_dom_sf"/>
</dbReference>
<dbReference type="SUPFAM" id="SSF50978">
    <property type="entry name" value="WD40 repeat-like"/>
    <property type="match status" value="1"/>
</dbReference>